<accession>A0A0K9NSR3</accession>
<evidence type="ECO:0000313" key="2">
    <source>
        <dbReference type="Proteomes" id="UP000036987"/>
    </source>
</evidence>
<name>A0A0K9NSR3_ZOSMR</name>
<protein>
    <submittedName>
        <fullName evidence="1">Uncharacterized protein</fullName>
    </submittedName>
</protein>
<proteinExistence type="predicted"/>
<organism evidence="1 2">
    <name type="scientific">Zostera marina</name>
    <name type="common">Eelgrass</name>
    <dbReference type="NCBI Taxonomy" id="29655"/>
    <lineage>
        <taxon>Eukaryota</taxon>
        <taxon>Viridiplantae</taxon>
        <taxon>Streptophyta</taxon>
        <taxon>Embryophyta</taxon>
        <taxon>Tracheophyta</taxon>
        <taxon>Spermatophyta</taxon>
        <taxon>Magnoliopsida</taxon>
        <taxon>Liliopsida</taxon>
        <taxon>Zosteraceae</taxon>
        <taxon>Zostera</taxon>
    </lineage>
</organism>
<dbReference type="EMBL" id="LFYR01001823">
    <property type="protein sequence ID" value="KMZ59040.1"/>
    <property type="molecule type" value="Genomic_DNA"/>
</dbReference>
<comment type="caution">
    <text evidence="1">The sequence shown here is derived from an EMBL/GenBank/DDBJ whole genome shotgun (WGS) entry which is preliminary data.</text>
</comment>
<dbReference type="Proteomes" id="UP000036987">
    <property type="component" value="Unassembled WGS sequence"/>
</dbReference>
<reference evidence="2" key="1">
    <citation type="journal article" date="2016" name="Nature">
        <title>The genome of the seagrass Zostera marina reveals angiosperm adaptation to the sea.</title>
        <authorList>
            <person name="Olsen J.L."/>
            <person name="Rouze P."/>
            <person name="Verhelst B."/>
            <person name="Lin Y.-C."/>
            <person name="Bayer T."/>
            <person name="Collen J."/>
            <person name="Dattolo E."/>
            <person name="De Paoli E."/>
            <person name="Dittami S."/>
            <person name="Maumus F."/>
            <person name="Michel G."/>
            <person name="Kersting A."/>
            <person name="Lauritano C."/>
            <person name="Lohaus R."/>
            <person name="Toepel M."/>
            <person name="Tonon T."/>
            <person name="Vanneste K."/>
            <person name="Amirebrahimi M."/>
            <person name="Brakel J."/>
            <person name="Bostroem C."/>
            <person name="Chovatia M."/>
            <person name="Grimwood J."/>
            <person name="Jenkins J.W."/>
            <person name="Jueterbock A."/>
            <person name="Mraz A."/>
            <person name="Stam W.T."/>
            <person name="Tice H."/>
            <person name="Bornberg-Bauer E."/>
            <person name="Green P.J."/>
            <person name="Pearson G.A."/>
            <person name="Procaccini G."/>
            <person name="Duarte C.M."/>
            <person name="Schmutz J."/>
            <person name="Reusch T.B.H."/>
            <person name="Van de Peer Y."/>
        </authorList>
    </citation>
    <scope>NUCLEOTIDE SEQUENCE [LARGE SCALE GENOMIC DNA]</scope>
    <source>
        <strain evidence="2">cv. Finnish</strain>
    </source>
</reference>
<keyword evidence="2" id="KW-1185">Reference proteome</keyword>
<sequence length="77" mass="9004">MTRLYIISFIIKSQFSPFTNPKPLHFPQILPQALLLVGFSPSSPSRRISSKLSFLPDFPQLSFSPEERIDIYWYKKN</sequence>
<dbReference type="AlphaFoldDB" id="A0A0K9NSR3"/>
<evidence type="ECO:0000313" key="1">
    <source>
        <dbReference type="EMBL" id="KMZ59040.1"/>
    </source>
</evidence>
<gene>
    <name evidence="1" type="ORF">ZOSMA_70G00540</name>
</gene>